<dbReference type="EMBL" id="MPLS01000023">
    <property type="protein sequence ID" value="ORI97507.1"/>
    <property type="molecule type" value="Genomic_DNA"/>
</dbReference>
<accession>A0A1X0VCP0</accession>
<dbReference type="Proteomes" id="UP000192288">
    <property type="component" value="Unassembled WGS sequence"/>
</dbReference>
<name>A0A1X0VCP0_LEUPS</name>
<proteinExistence type="predicted"/>
<evidence type="ECO:0000313" key="1">
    <source>
        <dbReference type="EMBL" id="ORI97507.1"/>
    </source>
</evidence>
<comment type="caution">
    <text evidence="1">The sequence shown here is derived from an EMBL/GenBank/DDBJ whole genome shotgun (WGS) entry which is preliminary data.</text>
</comment>
<reference evidence="1 2" key="1">
    <citation type="journal article" date="2017" name="Front. Microbiol.">
        <title>Genomic Characterization of Dairy Associated Leuconostoc Species and Diversity of Leuconostocs in Undefined Mixed Mesophilic Starter Cultures.</title>
        <authorList>
            <person name="Frantzen C.A."/>
            <person name="Kot W."/>
            <person name="Pedersen T.B."/>
            <person name="Ardo Y.M."/>
            <person name="Broadbent J.R."/>
            <person name="Neve H."/>
            <person name="Hansen L.H."/>
            <person name="Dal Bello F."/>
            <person name="Ostlie H.M."/>
            <person name="Kleppen H.P."/>
            <person name="Vogensen F.K."/>
            <person name="Holo H."/>
        </authorList>
    </citation>
    <scope>NUCLEOTIDE SEQUENCE [LARGE SCALE GENOMIC DNA]</scope>
    <source>
        <strain evidence="1 2">LMGCF08</strain>
    </source>
</reference>
<gene>
    <name evidence="1" type="ORF">BMR96_06825</name>
</gene>
<dbReference type="STRING" id="33968.BMS77_07490"/>
<organism evidence="1 2">
    <name type="scientific">Leuconostoc pseudomesenteroides</name>
    <dbReference type="NCBI Taxonomy" id="33968"/>
    <lineage>
        <taxon>Bacteria</taxon>
        <taxon>Bacillati</taxon>
        <taxon>Bacillota</taxon>
        <taxon>Bacilli</taxon>
        <taxon>Lactobacillales</taxon>
        <taxon>Lactobacillaceae</taxon>
        <taxon>Leuconostoc</taxon>
    </lineage>
</organism>
<dbReference type="AlphaFoldDB" id="A0A1X0VCP0"/>
<sequence length="71" mass="8607">MVWVNILSHFIAIFTIEKRLAIGKNNEIYVFIEHGIIFFKEFPRTAFVRGIFTNEMNRKKWMIYDRINTSH</sequence>
<protein>
    <submittedName>
        <fullName evidence="1">Uncharacterized protein</fullName>
    </submittedName>
</protein>
<evidence type="ECO:0000313" key="2">
    <source>
        <dbReference type="Proteomes" id="UP000192288"/>
    </source>
</evidence>